<evidence type="ECO:0000256" key="1">
    <source>
        <dbReference type="SAM" id="SignalP"/>
    </source>
</evidence>
<dbReference type="OrthoDB" id="7744280at2"/>
<dbReference type="Proteomes" id="UP000326881">
    <property type="component" value="Chromosome"/>
</dbReference>
<name>A0A5Q0CCG6_9HYPH</name>
<sequence length="134" mass="14031">MRRLFTKTKQWSVRILCALALVFVGFSHQLPALAASPTSGDFSAFVLPDGTLPTLCVTVSSETGKAHPDKAHVSGCEACRISAAVILPVPSELGGIRSDILVKAELPLRAAVIARKLLAPNTGPRAPPASLIHA</sequence>
<proteinExistence type="predicted"/>
<keyword evidence="3" id="KW-1185">Reference proteome</keyword>
<dbReference type="KEGG" id="rgr:FZ934_16125"/>
<gene>
    <name evidence="2" type="ORF">FZ934_16125</name>
</gene>
<feature type="signal peptide" evidence="1">
    <location>
        <begin position="1"/>
        <end position="34"/>
    </location>
</feature>
<organism evidence="2 3">
    <name type="scientific">Rhizobium grahamii</name>
    <dbReference type="NCBI Taxonomy" id="1120045"/>
    <lineage>
        <taxon>Bacteria</taxon>
        <taxon>Pseudomonadati</taxon>
        <taxon>Pseudomonadota</taxon>
        <taxon>Alphaproteobacteria</taxon>
        <taxon>Hyphomicrobiales</taxon>
        <taxon>Rhizobiaceae</taxon>
        <taxon>Rhizobium/Agrobacterium group</taxon>
        <taxon>Rhizobium</taxon>
    </lineage>
</organism>
<evidence type="ECO:0008006" key="4">
    <source>
        <dbReference type="Google" id="ProtNLM"/>
    </source>
</evidence>
<keyword evidence="1" id="KW-0732">Signal</keyword>
<reference evidence="2 3" key="1">
    <citation type="submission" date="2019-08" db="EMBL/GenBank/DDBJ databases">
        <title>Prosopis cineraria nodule microbiome.</title>
        <authorList>
            <person name="Ali R."/>
            <person name="Chaluvadi S.R."/>
            <person name="Wang X."/>
        </authorList>
    </citation>
    <scope>NUCLEOTIDE SEQUENCE [LARGE SCALE GENOMIC DNA]</scope>
    <source>
        <strain evidence="2 3">BG7</strain>
    </source>
</reference>
<evidence type="ECO:0000313" key="3">
    <source>
        <dbReference type="Proteomes" id="UP000326881"/>
    </source>
</evidence>
<evidence type="ECO:0000313" key="2">
    <source>
        <dbReference type="EMBL" id="QFY61790.1"/>
    </source>
</evidence>
<dbReference type="AlphaFoldDB" id="A0A5Q0CCG6"/>
<accession>A0A5Q0CCG6</accession>
<protein>
    <recommendedName>
        <fullName evidence="4">DUF2946 domain-containing protein</fullName>
    </recommendedName>
</protein>
<dbReference type="EMBL" id="CP043498">
    <property type="protein sequence ID" value="QFY61790.1"/>
    <property type="molecule type" value="Genomic_DNA"/>
</dbReference>
<dbReference type="RefSeq" id="WP_153271871.1">
    <property type="nucleotide sequence ID" value="NZ_CP043498.1"/>
</dbReference>
<feature type="chain" id="PRO_5025014812" description="DUF2946 domain-containing protein" evidence="1">
    <location>
        <begin position="35"/>
        <end position="134"/>
    </location>
</feature>